<dbReference type="Proteomes" id="UP000281406">
    <property type="component" value="Unassembled WGS sequence"/>
</dbReference>
<dbReference type="AlphaFoldDB" id="A0A3N0XVE8"/>
<dbReference type="EMBL" id="RJVU01059333">
    <property type="protein sequence ID" value="ROJ78699.1"/>
    <property type="molecule type" value="Genomic_DNA"/>
</dbReference>
<evidence type="ECO:0000313" key="2">
    <source>
        <dbReference type="Proteomes" id="UP000281406"/>
    </source>
</evidence>
<keyword evidence="2" id="KW-1185">Reference proteome</keyword>
<protein>
    <submittedName>
        <fullName evidence="1">Uncharacterized protein</fullName>
    </submittedName>
</protein>
<evidence type="ECO:0000313" key="1">
    <source>
        <dbReference type="EMBL" id="ROJ78699.1"/>
    </source>
</evidence>
<proteinExistence type="predicted"/>
<name>A0A3N0XVE8_ANAGA</name>
<sequence length="90" mass="9694">MGQTPQQGQQLNDNHLTPLTAPISLCCPGRRFPLQPLTPQGSHTAAIPPEKGALFPLEAITHNPSSVWFSTRDLSSFSTSSCQYGDKESA</sequence>
<organism evidence="1 2">
    <name type="scientific">Anabarilius grahami</name>
    <name type="common">Kanglang fish</name>
    <name type="synonym">Barilius grahami</name>
    <dbReference type="NCBI Taxonomy" id="495550"/>
    <lineage>
        <taxon>Eukaryota</taxon>
        <taxon>Metazoa</taxon>
        <taxon>Chordata</taxon>
        <taxon>Craniata</taxon>
        <taxon>Vertebrata</taxon>
        <taxon>Euteleostomi</taxon>
        <taxon>Actinopterygii</taxon>
        <taxon>Neopterygii</taxon>
        <taxon>Teleostei</taxon>
        <taxon>Ostariophysi</taxon>
        <taxon>Cypriniformes</taxon>
        <taxon>Xenocyprididae</taxon>
        <taxon>Xenocypridinae</taxon>
        <taxon>Xenocypridinae incertae sedis</taxon>
        <taxon>Anabarilius</taxon>
    </lineage>
</organism>
<accession>A0A3N0XVE8</accession>
<gene>
    <name evidence="1" type="ORF">DPX16_15224</name>
</gene>
<comment type="caution">
    <text evidence="1">The sequence shown here is derived from an EMBL/GenBank/DDBJ whole genome shotgun (WGS) entry which is preliminary data.</text>
</comment>
<reference evidence="1 2" key="1">
    <citation type="submission" date="2018-10" db="EMBL/GenBank/DDBJ databases">
        <title>Genome assembly for a Yunnan-Guizhou Plateau 3E fish, Anabarilius grahami (Regan), and its evolutionary and genetic applications.</title>
        <authorList>
            <person name="Jiang W."/>
        </authorList>
    </citation>
    <scope>NUCLEOTIDE SEQUENCE [LARGE SCALE GENOMIC DNA]</scope>
    <source>
        <strain evidence="1">AG-KIZ</strain>
        <tissue evidence="1">Muscle</tissue>
    </source>
</reference>